<dbReference type="PROSITE" id="PS00086">
    <property type="entry name" value="CYTOCHROME_P450"/>
    <property type="match status" value="1"/>
</dbReference>
<evidence type="ECO:0000256" key="2">
    <source>
        <dbReference type="RuleBase" id="RU000461"/>
    </source>
</evidence>
<evidence type="ECO:0000256" key="3">
    <source>
        <dbReference type="SAM" id="MobiDB-lite"/>
    </source>
</evidence>
<dbReference type="GO" id="GO:0016705">
    <property type="term" value="F:oxidoreductase activity, acting on paired donors, with incorporation or reduction of molecular oxygen"/>
    <property type="evidence" value="ECO:0007669"/>
    <property type="project" value="InterPro"/>
</dbReference>
<keyword evidence="2" id="KW-0503">Monooxygenase</keyword>
<dbReference type="SUPFAM" id="SSF48264">
    <property type="entry name" value="Cytochrome P450"/>
    <property type="match status" value="1"/>
</dbReference>
<organism evidence="4 5">
    <name type="scientific">Micromonospora orduensis</name>
    <dbReference type="NCBI Taxonomy" id="1420891"/>
    <lineage>
        <taxon>Bacteria</taxon>
        <taxon>Bacillati</taxon>
        <taxon>Actinomycetota</taxon>
        <taxon>Actinomycetes</taxon>
        <taxon>Micromonosporales</taxon>
        <taxon>Micromonosporaceae</taxon>
        <taxon>Micromonospora</taxon>
    </lineage>
</organism>
<dbReference type="PANTHER" id="PTHR46696:SF1">
    <property type="entry name" value="CYTOCHROME P450 YJIB-RELATED"/>
    <property type="match status" value="1"/>
</dbReference>
<dbReference type="OrthoDB" id="5006855at2"/>
<keyword evidence="2" id="KW-0349">Heme</keyword>
<dbReference type="EMBL" id="VDFY01000203">
    <property type="protein sequence ID" value="TNH25247.1"/>
    <property type="molecule type" value="Genomic_DNA"/>
</dbReference>
<feature type="region of interest" description="Disordered" evidence="3">
    <location>
        <begin position="325"/>
        <end position="344"/>
    </location>
</feature>
<keyword evidence="2" id="KW-0479">Metal-binding</keyword>
<dbReference type="Pfam" id="PF00067">
    <property type="entry name" value="p450"/>
    <property type="match status" value="1"/>
</dbReference>
<evidence type="ECO:0000313" key="4">
    <source>
        <dbReference type="EMBL" id="TNH25247.1"/>
    </source>
</evidence>
<gene>
    <name evidence="4" type="ORF">FHG89_23345</name>
</gene>
<proteinExistence type="inferred from homology"/>
<dbReference type="Gene3D" id="1.10.630.10">
    <property type="entry name" value="Cytochrome P450"/>
    <property type="match status" value="1"/>
</dbReference>
<dbReference type="InterPro" id="IPR017972">
    <property type="entry name" value="Cyt_P450_CS"/>
</dbReference>
<comment type="caution">
    <text evidence="4">The sequence shown here is derived from an EMBL/GenBank/DDBJ whole genome shotgun (WGS) entry which is preliminary data.</text>
</comment>
<dbReference type="GO" id="GO:0020037">
    <property type="term" value="F:heme binding"/>
    <property type="evidence" value="ECO:0007669"/>
    <property type="project" value="InterPro"/>
</dbReference>
<dbReference type="PANTHER" id="PTHR46696">
    <property type="entry name" value="P450, PUTATIVE (EUROFUNG)-RELATED"/>
    <property type="match status" value="1"/>
</dbReference>
<keyword evidence="5" id="KW-1185">Reference proteome</keyword>
<evidence type="ECO:0000256" key="1">
    <source>
        <dbReference type="ARBA" id="ARBA00010617"/>
    </source>
</evidence>
<dbReference type="GO" id="GO:0004497">
    <property type="term" value="F:monooxygenase activity"/>
    <property type="evidence" value="ECO:0007669"/>
    <property type="project" value="UniProtKB-KW"/>
</dbReference>
<evidence type="ECO:0000313" key="5">
    <source>
        <dbReference type="Proteomes" id="UP000306145"/>
    </source>
</evidence>
<dbReference type="InterPro" id="IPR001128">
    <property type="entry name" value="Cyt_P450"/>
</dbReference>
<sequence length="344" mass="35728">MTDAWPVVPPAAGTPACEPPTFAPDIGWRVTRYADVRAVLTGPAFVVPAVDAGPPGTLAWLRATVSRFSPPHRHAERRAIGVSALATVDPDELLHEAAGLTAAALDRADGRVDVMAELARPVPLRVLATRLGLADPVAAGTAVAVVAAAYHPGVDPALLRRADGAVAALLALSPPSPAQVRANLIGLLVQACDATAGLIGAAAHHLLTPPALRATARVGSADLLAEVLRLDPPVRATRRVTTAAVRLGGRDLPPGSPVLLRFDAANRDPEVFAEPGSFRPGRSGAGPLTFGAGERGCPGDRHALSLAVGVFDVLRERCRRAPTDLRHEPHPTLRVPTNLEVSVR</sequence>
<dbReference type="RefSeq" id="WP_139586548.1">
    <property type="nucleotide sequence ID" value="NZ_VDFY01000203.1"/>
</dbReference>
<reference evidence="4 5" key="1">
    <citation type="submission" date="2019-06" db="EMBL/GenBank/DDBJ databases">
        <title>Micromonospora ordensis sp. nov., isolated from deep marine sediment.</title>
        <authorList>
            <person name="Veyisoglu A."/>
            <person name="Carro L."/>
            <person name="Klenk H.-P."/>
            <person name="Sahin N."/>
        </authorList>
    </citation>
    <scope>NUCLEOTIDE SEQUENCE [LARGE SCALE GENOMIC DNA]</scope>
    <source>
        <strain evidence="4 5">S2509</strain>
    </source>
</reference>
<protein>
    <submittedName>
        <fullName evidence="4">Cytochrome P450</fullName>
    </submittedName>
</protein>
<dbReference type="AlphaFoldDB" id="A0A5C4QII3"/>
<name>A0A5C4QII3_9ACTN</name>
<dbReference type="Proteomes" id="UP000306145">
    <property type="component" value="Unassembled WGS sequence"/>
</dbReference>
<dbReference type="InterPro" id="IPR036396">
    <property type="entry name" value="Cyt_P450_sf"/>
</dbReference>
<keyword evidence="2" id="KW-0408">Iron</keyword>
<accession>A0A5C4QII3</accession>
<dbReference type="GO" id="GO:0005506">
    <property type="term" value="F:iron ion binding"/>
    <property type="evidence" value="ECO:0007669"/>
    <property type="project" value="InterPro"/>
</dbReference>
<keyword evidence="2" id="KW-0560">Oxidoreductase</keyword>
<comment type="similarity">
    <text evidence="1 2">Belongs to the cytochrome P450 family.</text>
</comment>